<evidence type="ECO:0000313" key="6">
    <source>
        <dbReference type="Proteomes" id="UP000677457"/>
    </source>
</evidence>
<dbReference type="Proteomes" id="UP000677457">
    <property type="component" value="Unassembled WGS sequence"/>
</dbReference>
<organism evidence="4 5">
    <name type="scientific">Salinispora arenicola</name>
    <dbReference type="NCBI Taxonomy" id="168697"/>
    <lineage>
        <taxon>Bacteria</taxon>
        <taxon>Bacillati</taxon>
        <taxon>Actinomycetota</taxon>
        <taxon>Actinomycetes</taxon>
        <taxon>Micromonosporales</taxon>
        <taxon>Micromonosporaceae</taxon>
        <taxon>Salinispora</taxon>
    </lineage>
</organism>
<name>A0A542XKI6_SALAC</name>
<protein>
    <submittedName>
        <fullName evidence="4">PH (Pleckstrin Homology) domain-containing protein</fullName>
    </submittedName>
</protein>
<dbReference type="AlphaFoldDB" id="A0A542XKI6"/>
<feature type="domain" description="Low molecular weight protein antigen 6 PH" evidence="2">
    <location>
        <begin position="69"/>
        <end position="144"/>
    </location>
</feature>
<dbReference type="Pfam" id="PF10756">
    <property type="entry name" value="bPH_6"/>
    <property type="match status" value="1"/>
</dbReference>
<evidence type="ECO:0000313" key="3">
    <source>
        <dbReference type="EMBL" id="GIM84130.1"/>
    </source>
</evidence>
<dbReference type="RefSeq" id="WP_018798725.1">
    <property type="nucleotide sequence ID" value="NZ_BOQM01000009.1"/>
</dbReference>
<evidence type="ECO:0000313" key="4">
    <source>
        <dbReference type="EMBL" id="TQL36336.1"/>
    </source>
</evidence>
<evidence type="ECO:0000259" key="2">
    <source>
        <dbReference type="Pfam" id="PF10756"/>
    </source>
</evidence>
<keyword evidence="1" id="KW-0472">Membrane</keyword>
<dbReference type="InterPro" id="IPR019692">
    <property type="entry name" value="CFP-6_PH"/>
</dbReference>
<evidence type="ECO:0000256" key="1">
    <source>
        <dbReference type="SAM" id="Phobius"/>
    </source>
</evidence>
<dbReference type="EMBL" id="BOQM01000009">
    <property type="protein sequence ID" value="GIM84130.1"/>
    <property type="molecule type" value="Genomic_DNA"/>
</dbReference>
<proteinExistence type="predicted"/>
<keyword evidence="6" id="KW-1185">Reference proteome</keyword>
<keyword evidence="1" id="KW-1133">Transmembrane helix</keyword>
<dbReference type="GeneID" id="93770725"/>
<keyword evidence="1" id="KW-0812">Transmembrane</keyword>
<feature type="transmembrane region" description="Helical" evidence="1">
    <location>
        <begin position="20"/>
        <end position="39"/>
    </location>
</feature>
<reference evidence="3 6" key="2">
    <citation type="submission" date="2021-03" db="EMBL/GenBank/DDBJ databases">
        <title>Whole genome shotgun sequence of Salinispora arenicola NBRC 105043.</title>
        <authorList>
            <person name="Komaki H."/>
            <person name="Tamura T."/>
        </authorList>
    </citation>
    <scope>NUCLEOTIDE SEQUENCE [LARGE SCALE GENOMIC DNA]</scope>
    <source>
        <strain evidence="3 6">NBRC 105043</strain>
    </source>
</reference>
<sequence>MLADMDTTSSGSRQWRVSAALPAVKAGGAGVLVALGLLLADGDPVRLVLAVVVAAALLVWAARDVLAPVRLAADPEGLTVVSGFAGRRRLPWSQVADIRVDRRARLGLSSAALEVDTGESLHLFGRFDLNADPVDVAEDLRAARPGR</sequence>
<accession>A0A542XKI6</accession>
<gene>
    <name evidence="4" type="ORF">FB564_1424</name>
    <name evidence="3" type="ORF">Sar04_15790</name>
</gene>
<reference evidence="4 5" key="1">
    <citation type="submission" date="2019-06" db="EMBL/GenBank/DDBJ databases">
        <title>Sequencing the genomes of 1000 actinobacteria strains.</title>
        <authorList>
            <person name="Klenk H.-P."/>
        </authorList>
    </citation>
    <scope>NUCLEOTIDE SEQUENCE [LARGE SCALE GENOMIC DNA]</scope>
    <source>
        <strain evidence="4 5">DSM 44819</strain>
    </source>
</reference>
<evidence type="ECO:0000313" key="5">
    <source>
        <dbReference type="Proteomes" id="UP000315983"/>
    </source>
</evidence>
<dbReference type="EMBL" id="VFOL01000001">
    <property type="protein sequence ID" value="TQL36336.1"/>
    <property type="molecule type" value="Genomic_DNA"/>
</dbReference>
<dbReference type="Proteomes" id="UP000315983">
    <property type="component" value="Unassembled WGS sequence"/>
</dbReference>
<comment type="caution">
    <text evidence="4">The sequence shown here is derived from an EMBL/GenBank/DDBJ whole genome shotgun (WGS) entry which is preliminary data.</text>
</comment>
<feature type="transmembrane region" description="Helical" evidence="1">
    <location>
        <begin position="45"/>
        <end position="62"/>
    </location>
</feature>